<dbReference type="InterPro" id="IPR015378">
    <property type="entry name" value="Transposase-like_Mu_C"/>
</dbReference>
<dbReference type="KEGG" id="bfn:OI25_1447"/>
<dbReference type="RefSeq" id="WP_082094303.1">
    <property type="nucleotide sequence ID" value="NZ_CP010026.1"/>
</dbReference>
<protein>
    <submittedName>
        <fullName evidence="3">Integrase core domain protein</fullName>
    </submittedName>
</protein>
<feature type="region of interest" description="Disordered" evidence="1">
    <location>
        <begin position="609"/>
        <end position="633"/>
    </location>
</feature>
<organism evidence="3 4">
    <name type="scientific">Paraburkholderia fungorum</name>
    <dbReference type="NCBI Taxonomy" id="134537"/>
    <lineage>
        <taxon>Bacteria</taxon>
        <taxon>Pseudomonadati</taxon>
        <taxon>Pseudomonadota</taxon>
        <taxon>Betaproteobacteria</taxon>
        <taxon>Burkholderiales</taxon>
        <taxon>Burkholderiaceae</taxon>
        <taxon>Paraburkholderia</taxon>
    </lineage>
</organism>
<dbReference type="PROSITE" id="PS50994">
    <property type="entry name" value="INTEGRASE"/>
    <property type="match status" value="1"/>
</dbReference>
<dbReference type="InterPro" id="IPR012337">
    <property type="entry name" value="RNaseH-like_sf"/>
</dbReference>
<evidence type="ECO:0000256" key="1">
    <source>
        <dbReference type="SAM" id="MobiDB-lite"/>
    </source>
</evidence>
<dbReference type="EMBL" id="CP010026">
    <property type="protein sequence ID" value="AJZ57684.1"/>
    <property type="molecule type" value="Genomic_DNA"/>
</dbReference>
<evidence type="ECO:0000313" key="3">
    <source>
        <dbReference type="EMBL" id="AJZ57684.1"/>
    </source>
</evidence>
<feature type="domain" description="Integrase catalytic" evidence="2">
    <location>
        <begin position="247"/>
        <end position="459"/>
    </location>
</feature>
<name>A0AAU8T1I2_9BURK</name>
<accession>A0AAU8T1I2</accession>
<dbReference type="GO" id="GO:0015074">
    <property type="term" value="P:DNA integration"/>
    <property type="evidence" value="ECO:0007669"/>
    <property type="project" value="InterPro"/>
</dbReference>
<dbReference type="Proteomes" id="UP000032614">
    <property type="component" value="Chromosome 1"/>
</dbReference>
<dbReference type="GO" id="GO:0003676">
    <property type="term" value="F:nucleic acid binding"/>
    <property type="evidence" value="ECO:0007669"/>
    <property type="project" value="InterPro"/>
</dbReference>
<gene>
    <name evidence="3" type="ORF">OI25_1447</name>
</gene>
<dbReference type="InterPro" id="IPR001584">
    <property type="entry name" value="Integrase_cat-core"/>
</dbReference>
<dbReference type="AlphaFoldDB" id="A0AAU8T1I2"/>
<dbReference type="SUPFAM" id="SSF53098">
    <property type="entry name" value="Ribonuclease H-like"/>
    <property type="match status" value="1"/>
</dbReference>
<proteinExistence type="predicted"/>
<dbReference type="InterPro" id="IPR036397">
    <property type="entry name" value="RNaseH_sf"/>
</dbReference>
<reference evidence="3 4" key="1">
    <citation type="journal article" date="2015" name="Genome Announc.">
        <title>Complete genome sequences for 59 burkholderia isolates, both pathogenic and near neighbor.</title>
        <authorList>
            <person name="Johnson S.L."/>
            <person name="Bishop-Lilly K.A."/>
            <person name="Ladner J.T."/>
            <person name="Daligault H.E."/>
            <person name="Davenport K.W."/>
            <person name="Jaissle J."/>
            <person name="Frey K.G."/>
            <person name="Koroleva G.I."/>
            <person name="Bruce D.C."/>
            <person name="Coyne S.R."/>
            <person name="Broomall S.M."/>
            <person name="Li P.E."/>
            <person name="Teshima H."/>
            <person name="Gibbons H.S."/>
            <person name="Palacios G.F."/>
            <person name="Rosenzweig C.N."/>
            <person name="Redden C.L."/>
            <person name="Xu Y."/>
            <person name="Minogue T.D."/>
            <person name="Chain P.S."/>
        </authorList>
    </citation>
    <scope>NUCLEOTIDE SEQUENCE [LARGE SCALE GENOMIC DNA]</scope>
    <source>
        <strain evidence="3 4">ATCC BAA-463</strain>
    </source>
</reference>
<dbReference type="GeneID" id="66520970"/>
<dbReference type="Pfam" id="PF09299">
    <property type="entry name" value="Mu-transpos_C"/>
    <property type="match status" value="1"/>
</dbReference>
<sequence length="661" mass="74414">MSGFAFRTGLVFEWRGVPHQIERLAIDDQILLKRLNDGQPILSTRNQLLTDYLDGEVAAKSDVVGAPAATLPGRPLQDLPLHVRSELQRRVAYIHAIEDAGTVVFTPHCLEPLIHAVASRTNDAKPPSVTTLYRWYARYRTHRQMRALIPRYDRRGGSGVRQTDRILELVEEATKEALGASPAATGTTIYALLVGKIKSENSRRLPDDQLVTPSIRTFYRLFGRMQAYDLYVLKHGKAAADRRFQIVKAGPKVSRILERVEADHTPLDLFLVDEETALPLGRPILTLLIDVYSRFPVGYFLSFGGTSTAVVMGALRHAVLPKPQTNEVIPNLPVHHQWPCYGRMHALILDNGLEFHADDLESVAFDLDIRLQFCPKHQPRFKGVVERFLKTVNYFFAHQLPGTSLAKMADRGDYDPVKHALLTLAEFKHLFEKWLLDVYAQKIHRGIHTTPWAKWHEGLSTYTPELPESVSDLQRRIGLVEERRLGREGITLNDLKYAGGELSPLLNQWGPGVKVRIVYDPEDLGQIQVWAPESEDPVTVFAVKQAYATGLTLHQHELICQRVREKGESTEDSEALAEAKYEIALAIDALLKSRKQRSRRVAAKLHGMTSAKPKARLTPSPATAKRAVEKPQSDPVAMPEIQVVTYPTFTLPLSRNPNEYL</sequence>
<evidence type="ECO:0000313" key="4">
    <source>
        <dbReference type="Proteomes" id="UP000032614"/>
    </source>
</evidence>
<dbReference type="Gene3D" id="3.30.420.10">
    <property type="entry name" value="Ribonuclease H-like superfamily/Ribonuclease H"/>
    <property type="match status" value="1"/>
</dbReference>
<evidence type="ECO:0000259" key="2">
    <source>
        <dbReference type="PROSITE" id="PS50994"/>
    </source>
</evidence>